<reference evidence="3 4" key="1">
    <citation type="journal article" date="2018" name="PLoS Pathog.">
        <title>Evolution of structural diversity of trichothecenes, a family of toxins produced by plant pathogenic and entomopathogenic fungi.</title>
        <authorList>
            <person name="Proctor R.H."/>
            <person name="McCormick S.P."/>
            <person name="Kim H.S."/>
            <person name="Cardoza R.E."/>
            <person name="Stanley A.M."/>
            <person name="Lindo L."/>
            <person name="Kelly A."/>
            <person name="Brown D.W."/>
            <person name="Lee T."/>
            <person name="Vaughan M.M."/>
            <person name="Alexander N.J."/>
            <person name="Busman M."/>
            <person name="Gutierrez S."/>
        </authorList>
    </citation>
    <scope>NUCLEOTIDE SEQUENCE [LARGE SCALE GENOMIC DNA]</scope>
    <source>
        <strain evidence="3 4">NRRL 20695</strain>
    </source>
</reference>
<dbReference type="PANTHER" id="PTHR43201:SF8">
    <property type="entry name" value="ACYL-COA SYNTHETASE FAMILY MEMBER 3"/>
    <property type="match status" value="1"/>
</dbReference>
<dbReference type="InterPro" id="IPR000873">
    <property type="entry name" value="AMP-dep_synth/lig_dom"/>
</dbReference>
<comment type="similarity">
    <text evidence="1">Belongs to the ATP-dependent AMP-binding enzyme family.</text>
</comment>
<dbReference type="GO" id="GO:0031956">
    <property type="term" value="F:medium-chain fatty acid-CoA ligase activity"/>
    <property type="evidence" value="ECO:0007669"/>
    <property type="project" value="TreeGrafter"/>
</dbReference>
<organism evidence="3 4">
    <name type="scientific">Fusarium longipes</name>
    <dbReference type="NCBI Taxonomy" id="694270"/>
    <lineage>
        <taxon>Eukaryota</taxon>
        <taxon>Fungi</taxon>
        <taxon>Dikarya</taxon>
        <taxon>Ascomycota</taxon>
        <taxon>Pezizomycotina</taxon>
        <taxon>Sordariomycetes</taxon>
        <taxon>Hypocreomycetidae</taxon>
        <taxon>Hypocreales</taxon>
        <taxon>Nectriaceae</taxon>
        <taxon>Fusarium</taxon>
    </lineage>
</organism>
<accession>A0A395SXB6</accession>
<dbReference type="GO" id="GO:0006631">
    <property type="term" value="P:fatty acid metabolic process"/>
    <property type="evidence" value="ECO:0007669"/>
    <property type="project" value="TreeGrafter"/>
</dbReference>
<dbReference type="Proteomes" id="UP000266234">
    <property type="component" value="Unassembled WGS sequence"/>
</dbReference>
<sequence length="623" mass="69385">MSTFETPSSALQASARKFPDRAAFKIPRKSAEGVVFENVTFAQFHKDVELSARYWKDKISHVGAKERSVVGVWLRGYSYSDAVHIWGLAWAGYIPQLISLRMSDPSVVYELLEKSKAVAMVHEPDFELMLEHAPLPTFRGGDDCFQESPNETPPIAPWKPTKPDDIVFIYHTSGSTSGIPKLVPITAKWIDHIIGISGTFEARCNKSGESMTILHIGSFCHMGASEISWFAVNEGSCVIIPSVFPQPVSEVQYLIDEHGLSNARKDPSLLASLKNTDCVGSGGLDPDSADFEWGRAQGLHMVNVLGSTELGLPMMSDCRENTDYLKPLPGSKHEFIPIGDSLESGEPLLELVVSPESPDCPVPSLRADDGKFHTGDLFIEPSPGRYLCKGRNDNWIKMQSALRCDTTSIELNVMDTCGDDLVNAVVVVGVGRPCPTIVIEPRDSSVINSDTDEQGLVENLKQEILKRITPFHKRRYEHERVSDTRYIVVVPQGSLPRTITKGNVRRKEVEKVYEAMLNTLTLRNDWLTPAGVTGKPVLPFDVLDAVGGKQAVTWMPRQAFTNGTGLGVREYRPATDITSMVQIYNRERHSDGYLCFTKRHTYKNEDNRNEKLNMRDSKAYLRI</sequence>
<dbReference type="Pfam" id="PF00501">
    <property type="entry name" value="AMP-binding"/>
    <property type="match status" value="1"/>
</dbReference>
<evidence type="ECO:0000313" key="4">
    <source>
        <dbReference type="Proteomes" id="UP000266234"/>
    </source>
</evidence>
<gene>
    <name evidence="3" type="ORF">FLONG3_4950</name>
</gene>
<keyword evidence="4" id="KW-1185">Reference proteome</keyword>
<name>A0A395SXB6_9HYPO</name>
<comment type="caution">
    <text evidence="3">The sequence shown here is derived from an EMBL/GenBank/DDBJ whole genome shotgun (WGS) entry which is preliminary data.</text>
</comment>
<dbReference type="EMBL" id="PXOG01000104">
    <property type="protein sequence ID" value="RGP76867.1"/>
    <property type="molecule type" value="Genomic_DNA"/>
</dbReference>
<dbReference type="Gene3D" id="3.40.50.12780">
    <property type="entry name" value="N-terminal domain of ligase-like"/>
    <property type="match status" value="1"/>
</dbReference>
<evidence type="ECO:0000259" key="2">
    <source>
        <dbReference type="Pfam" id="PF00501"/>
    </source>
</evidence>
<dbReference type="SUPFAM" id="SSF56801">
    <property type="entry name" value="Acetyl-CoA synthetase-like"/>
    <property type="match status" value="1"/>
</dbReference>
<proteinExistence type="inferred from homology"/>
<evidence type="ECO:0000313" key="3">
    <source>
        <dbReference type="EMBL" id="RGP76867.1"/>
    </source>
</evidence>
<feature type="domain" description="AMP-dependent synthetase/ligase" evidence="2">
    <location>
        <begin position="12"/>
        <end position="263"/>
    </location>
</feature>
<dbReference type="Pfam" id="PF23562">
    <property type="entry name" value="AMP-binding_C_3"/>
    <property type="match status" value="1"/>
</dbReference>
<evidence type="ECO:0000256" key="1">
    <source>
        <dbReference type="ARBA" id="ARBA00006432"/>
    </source>
</evidence>
<dbReference type="PANTHER" id="PTHR43201">
    <property type="entry name" value="ACYL-COA SYNTHETASE"/>
    <property type="match status" value="1"/>
</dbReference>
<dbReference type="STRING" id="694270.A0A395SXB6"/>
<protein>
    <recommendedName>
        <fullName evidence="2">AMP-dependent synthetase/ligase domain-containing protein</fullName>
    </recommendedName>
</protein>
<dbReference type="OrthoDB" id="429813at2759"/>
<dbReference type="AlphaFoldDB" id="A0A395SXB6"/>
<dbReference type="InterPro" id="IPR042099">
    <property type="entry name" value="ANL_N_sf"/>
</dbReference>